<dbReference type="AlphaFoldDB" id="F5NTX0"/>
<evidence type="ECO:0000313" key="3">
    <source>
        <dbReference type="Proteomes" id="UP000004520"/>
    </source>
</evidence>
<name>F5NTX0_SHIFL</name>
<organism evidence="2 3">
    <name type="scientific">Shigella flexneri K-227</name>
    <dbReference type="NCBI Taxonomy" id="766147"/>
    <lineage>
        <taxon>Bacteria</taxon>
        <taxon>Pseudomonadati</taxon>
        <taxon>Pseudomonadota</taxon>
        <taxon>Gammaproteobacteria</taxon>
        <taxon>Enterobacterales</taxon>
        <taxon>Enterobacteriaceae</taxon>
        <taxon>Shigella</taxon>
    </lineage>
</organism>
<evidence type="ECO:0000256" key="1">
    <source>
        <dbReference type="SAM" id="MobiDB-lite"/>
    </source>
</evidence>
<sequence length="44" mass="4723">MHRLRGSQGVSDGKPAKQATNHPKTRQKRAGSVFTACMSMHASA</sequence>
<comment type="caution">
    <text evidence="2">The sequence shown here is derived from an EMBL/GenBank/DDBJ whole genome shotgun (WGS) entry which is preliminary data.</text>
</comment>
<accession>F5NTX0</accession>
<reference evidence="2 3" key="1">
    <citation type="submission" date="2011-04" db="EMBL/GenBank/DDBJ databases">
        <authorList>
            <person name="Rasko D."/>
            <person name="Redman J."/>
            <person name="Daugherty S.C."/>
            <person name="Tallon L."/>
            <person name="Sadzewicz L."/>
            <person name="Jones K."/>
            <person name="Santana-Cruz I."/>
            <person name="Liu X."/>
        </authorList>
    </citation>
    <scope>NUCLEOTIDE SEQUENCE [LARGE SCALE GENOMIC DNA]</scope>
    <source>
        <strain evidence="2 3">K-227</strain>
    </source>
</reference>
<feature type="region of interest" description="Disordered" evidence="1">
    <location>
        <begin position="1"/>
        <end position="32"/>
    </location>
</feature>
<protein>
    <submittedName>
        <fullName evidence="2">Uncharacterized protein</fullName>
    </submittedName>
</protein>
<dbReference type="EMBL" id="AFGY01000014">
    <property type="protein sequence ID" value="EGK38779.1"/>
    <property type="molecule type" value="Genomic_DNA"/>
</dbReference>
<gene>
    <name evidence="2" type="ORF">SFK227_1568</name>
</gene>
<evidence type="ECO:0000313" key="2">
    <source>
        <dbReference type="EMBL" id="EGK38779.1"/>
    </source>
</evidence>
<dbReference type="Proteomes" id="UP000004520">
    <property type="component" value="Unassembled WGS sequence"/>
</dbReference>
<proteinExistence type="predicted"/>